<dbReference type="Gene3D" id="3.20.80.10">
    <property type="entry name" value="Regulatory factor, effector binding domain"/>
    <property type="match status" value="1"/>
</dbReference>
<evidence type="ECO:0000259" key="1">
    <source>
        <dbReference type="SMART" id="SM00871"/>
    </source>
</evidence>
<protein>
    <submittedName>
        <fullName evidence="2">AraC family transcriptional regulator</fullName>
    </submittedName>
</protein>
<sequence>MNNVKVEPFKVIGIAVRTTNENNQAAKDIPVLWEQLMKENIVENIPNKIDNAVYSIYTDYEKDHTKPYTTILGCKVASLDHIPEGMVGKSFDGGDYVKFTPKGNLAENLVINEWIKIWNMDLGRIFTADFEIYGEKAMNPADAEVDILIAVQ</sequence>
<dbReference type="PANTHER" id="PTHR36444">
    <property type="entry name" value="TRANSCRIPTIONAL REGULATOR PROTEIN YOBU-RELATED"/>
    <property type="match status" value="1"/>
</dbReference>
<reference evidence="2" key="1">
    <citation type="submission" date="2018-04" db="EMBL/GenBank/DDBJ databases">
        <title>Draft Genome Sequences of Chryseobacterium lactis NCTC11390T isolated from milk, Chryseobacterium oncorhynchi 701B-08T from rainbow trout, and Chryseobacterium viscerum 687B-08T from diseased fish.</title>
        <authorList>
            <person name="Jeong J.-J."/>
            <person name="Lee Y.J."/>
            <person name="Pathiraja D."/>
            <person name="Park B."/>
            <person name="Choi I.-G."/>
            <person name="Kim K.D."/>
        </authorList>
    </citation>
    <scope>NUCLEOTIDE SEQUENCE [LARGE SCALE GENOMIC DNA]</scope>
    <source>
        <strain evidence="2">701B-08</strain>
    </source>
</reference>
<dbReference type="EMBL" id="PPEI02000001">
    <property type="protein sequence ID" value="PWN67544.1"/>
    <property type="molecule type" value="Genomic_DNA"/>
</dbReference>
<dbReference type="InterPro" id="IPR010499">
    <property type="entry name" value="AraC_E-bd"/>
</dbReference>
<dbReference type="SMART" id="SM00871">
    <property type="entry name" value="AraC_E_bind"/>
    <property type="match status" value="1"/>
</dbReference>
<dbReference type="InterPro" id="IPR053182">
    <property type="entry name" value="YobU-like_regulator"/>
</dbReference>
<keyword evidence="3" id="KW-1185">Reference proteome</keyword>
<comment type="caution">
    <text evidence="2">The sequence shown here is derived from an EMBL/GenBank/DDBJ whole genome shotgun (WGS) entry which is preliminary data.</text>
</comment>
<gene>
    <name evidence="2" type="ORF">C1638_002835</name>
</gene>
<accession>A0A316X1T9</accession>
<dbReference type="RefSeq" id="WP_109617991.1">
    <property type="nucleotide sequence ID" value="NZ_PPEI02000001.1"/>
</dbReference>
<proteinExistence type="predicted"/>
<evidence type="ECO:0000313" key="3">
    <source>
        <dbReference type="Proteomes" id="UP000236182"/>
    </source>
</evidence>
<name>A0A316X1T9_9FLAO</name>
<dbReference type="AlphaFoldDB" id="A0A316X1T9"/>
<feature type="domain" description="AraC effector-binding" evidence="1">
    <location>
        <begin position="1"/>
        <end position="152"/>
    </location>
</feature>
<dbReference type="SUPFAM" id="SSF55136">
    <property type="entry name" value="Probable bacterial effector-binding domain"/>
    <property type="match status" value="1"/>
</dbReference>
<dbReference type="OrthoDB" id="9801008at2"/>
<dbReference type="PANTHER" id="PTHR36444:SF2">
    <property type="entry name" value="TRANSCRIPTIONAL REGULATOR PROTEIN YOBU-RELATED"/>
    <property type="match status" value="1"/>
</dbReference>
<dbReference type="InterPro" id="IPR029441">
    <property type="entry name" value="Cass2"/>
</dbReference>
<dbReference type="Pfam" id="PF14526">
    <property type="entry name" value="Cass2"/>
    <property type="match status" value="1"/>
</dbReference>
<dbReference type="InterPro" id="IPR011256">
    <property type="entry name" value="Reg_factor_effector_dom_sf"/>
</dbReference>
<evidence type="ECO:0000313" key="2">
    <source>
        <dbReference type="EMBL" id="PWN67544.1"/>
    </source>
</evidence>
<dbReference type="Proteomes" id="UP000236182">
    <property type="component" value="Unassembled WGS sequence"/>
</dbReference>
<organism evidence="2 3">
    <name type="scientific">Chryseobacterium oncorhynchi</name>
    <dbReference type="NCBI Taxonomy" id="741074"/>
    <lineage>
        <taxon>Bacteria</taxon>
        <taxon>Pseudomonadati</taxon>
        <taxon>Bacteroidota</taxon>
        <taxon>Flavobacteriia</taxon>
        <taxon>Flavobacteriales</taxon>
        <taxon>Weeksellaceae</taxon>
        <taxon>Chryseobacterium group</taxon>
        <taxon>Chryseobacterium</taxon>
    </lineage>
</organism>